<dbReference type="Proteomes" id="UP000595254">
    <property type="component" value="Chromosome"/>
</dbReference>
<dbReference type="InterPro" id="IPR013120">
    <property type="entry name" value="FAR_NAD-bd"/>
</dbReference>
<reference evidence="2 3" key="1">
    <citation type="submission" date="2021-01" db="EMBL/GenBank/DDBJ databases">
        <title>FDA dAtabase for Regulatory Grade micrObial Sequences (FDA-ARGOS): Supporting development and validation of Infectious Disease Dx tests.</title>
        <authorList>
            <person name="Nelson B."/>
            <person name="Plummer A."/>
            <person name="Tallon L."/>
            <person name="Sadzewicz L."/>
            <person name="Zhao X."/>
            <person name="Boylan J."/>
            <person name="Ott S."/>
            <person name="Bowen H."/>
            <person name="Vavikolanu K."/>
            <person name="Mehta A."/>
            <person name="Aluvathingal J."/>
            <person name="Nadendla S."/>
            <person name="Myers T."/>
            <person name="Yan Y."/>
            <person name="Sichtig H."/>
        </authorList>
    </citation>
    <scope>NUCLEOTIDE SEQUENCE [LARGE SCALE GENOMIC DNA]</scope>
    <source>
        <strain evidence="2 3">FDAARGOS_1161</strain>
    </source>
</reference>
<dbReference type="SUPFAM" id="SSF51735">
    <property type="entry name" value="NAD(P)-binding Rossmann-fold domains"/>
    <property type="match status" value="1"/>
</dbReference>
<dbReference type="Pfam" id="PF07993">
    <property type="entry name" value="NAD_binding_4"/>
    <property type="match status" value="1"/>
</dbReference>
<dbReference type="PANTHER" id="PTHR11011:SF45">
    <property type="entry name" value="FATTY ACYL-COA REDUCTASE CG8306-RELATED"/>
    <property type="match status" value="1"/>
</dbReference>
<dbReference type="RefSeq" id="WP_040374229.1">
    <property type="nucleotide sequence ID" value="NZ_CP068053.1"/>
</dbReference>
<dbReference type="GO" id="GO:0080019">
    <property type="term" value="F:alcohol-forming very long-chain fatty acyl-CoA reductase activity"/>
    <property type="evidence" value="ECO:0007669"/>
    <property type="project" value="InterPro"/>
</dbReference>
<protein>
    <submittedName>
        <fullName evidence="2">SDR family oxidoreductase</fullName>
    </submittedName>
</protein>
<gene>
    <name evidence="2" type="ORF">I6J18_07825</name>
</gene>
<dbReference type="EMBL" id="CP068053">
    <property type="protein sequence ID" value="QQT01753.1"/>
    <property type="molecule type" value="Genomic_DNA"/>
</dbReference>
<evidence type="ECO:0000313" key="2">
    <source>
        <dbReference type="EMBL" id="QQT01753.1"/>
    </source>
</evidence>
<dbReference type="InterPro" id="IPR036291">
    <property type="entry name" value="NAD(P)-bd_dom_sf"/>
</dbReference>
<dbReference type="PANTHER" id="PTHR11011">
    <property type="entry name" value="MALE STERILITY PROTEIN 2-RELATED"/>
    <property type="match status" value="1"/>
</dbReference>
<accession>A0A974S1R3</accession>
<name>A0A974S1R3_PERPY</name>
<dbReference type="Gene3D" id="3.40.50.720">
    <property type="entry name" value="NAD(P)-binding Rossmann-like Domain"/>
    <property type="match status" value="1"/>
</dbReference>
<keyword evidence="3" id="KW-1185">Reference proteome</keyword>
<sequence length="367" mass="41707">MKHNYFFTGFPGFISHQLIKELLKKDDCADKIYLLVLPHQVMKAEEDIKSIQESLAGSAIQFEVVQGDITKTHLDILPQPNVKLRTEITHVFHLAAIYDLAVDEKAAQLVNVRGTENVNDWVKGLVQLERYVYFSTAYVAGTREGVLYENELVKPSSFKNHYERTKYDAEVSVDRLKSEGVPVTIIRPGIVKGHSKTGETVKFDGPYFILNFLDRLSFLPFNPYIGSKTDSVVNLVPIDYIIQATAYLALYKEGIGKTYHLTDPEPSTATEIYELFVNELFKRNPRGMIPMGVSNLFLSIKPVRTYLGIEKEAMEYFTWKGRFDCSAAQADLAGSGIVCPRFRDGVPAMVEFYLKHKHEQNYQISIK</sequence>
<evidence type="ECO:0000259" key="1">
    <source>
        <dbReference type="Pfam" id="PF07993"/>
    </source>
</evidence>
<proteinExistence type="predicted"/>
<evidence type="ECO:0000313" key="3">
    <source>
        <dbReference type="Proteomes" id="UP000595254"/>
    </source>
</evidence>
<dbReference type="KEGG" id="ppsr:I6J18_07825"/>
<dbReference type="GO" id="GO:0035336">
    <property type="term" value="P:long-chain fatty-acyl-CoA metabolic process"/>
    <property type="evidence" value="ECO:0007669"/>
    <property type="project" value="TreeGrafter"/>
</dbReference>
<feature type="domain" description="Thioester reductase (TE)" evidence="1">
    <location>
        <begin position="8"/>
        <end position="244"/>
    </location>
</feature>
<dbReference type="CDD" id="cd05263">
    <property type="entry name" value="MupV_like_SDR_e"/>
    <property type="match status" value="1"/>
</dbReference>
<dbReference type="InterPro" id="IPR026055">
    <property type="entry name" value="FAR"/>
</dbReference>
<dbReference type="AlphaFoldDB" id="A0A974S1R3"/>
<organism evidence="2 3">
    <name type="scientific">Peribacillus psychrosaccharolyticus</name>
    <name type="common">Bacillus psychrosaccharolyticus</name>
    <dbReference type="NCBI Taxonomy" id="1407"/>
    <lineage>
        <taxon>Bacteria</taxon>
        <taxon>Bacillati</taxon>
        <taxon>Bacillota</taxon>
        <taxon>Bacilli</taxon>
        <taxon>Bacillales</taxon>
        <taxon>Bacillaceae</taxon>
        <taxon>Peribacillus</taxon>
    </lineage>
</organism>